<proteinExistence type="predicted"/>
<accession>A0A926HSR2</accession>
<keyword evidence="2" id="KW-1185">Reference proteome</keyword>
<evidence type="ECO:0000313" key="1">
    <source>
        <dbReference type="EMBL" id="MBC8534543.1"/>
    </source>
</evidence>
<dbReference type="Proteomes" id="UP000651482">
    <property type="component" value="Unassembled WGS sequence"/>
</dbReference>
<reference evidence="1" key="1">
    <citation type="submission" date="2020-08" db="EMBL/GenBank/DDBJ databases">
        <title>Genome public.</title>
        <authorList>
            <person name="Liu C."/>
            <person name="Sun Q."/>
        </authorList>
    </citation>
    <scope>NUCLEOTIDE SEQUENCE</scope>
    <source>
        <strain evidence="1">NSJ-40</strain>
    </source>
</reference>
<gene>
    <name evidence="1" type="ORF">IAG03_11225</name>
</gene>
<protein>
    <submittedName>
        <fullName evidence="1">Uncharacterized protein</fullName>
    </submittedName>
</protein>
<dbReference type="EMBL" id="JACRSN010000019">
    <property type="protein sequence ID" value="MBC8534543.1"/>
    <property type="molecule type" value="Genomic_DNA"/>
</dbReference>
<evidence type="ECO:0000313" key="2">
    <source>
        <dbReference type="Proteomes" id="UP000651482"/>
    </source>
</evidence>
<comment type="caution">
    <text evidence="1">The sequence shown here is derived from an EMBL/GenBank/DDBJ whole genome shotgun (WGS) entry which is preliminary data.</text>
</comment>
<name>A0A926HSR2_9FIRM</name>
<organism evidence="1 2">
    <name type="scientific">Yeguia hominis</name>
    <dbReference type="NCBI Taxonomy" id="2763662"/>
    <lineage>
        <taxon>Bacteria</taxon>
        <taxon>Bacillati</taxon>
        <taxon>Bacillota</taxon>
        <taxon>Clostridia</taxon>
        <taxon>Eubacteriales</taxon>
        <taxon>Yeguiaceae</taxon>
        <taxon>Yeguia</taxon>
    </lineage>
</organism>
<sequence>MKLKLDTEGYVTGYTEYCLDYEAAPGVEYTGPVPEDFAISCSNYRYQDGQLIADADRCARALQKENAAIEWQEISSWFSWYDNQCMQYQRSLRLGEAFDQDIAALDQEAKQKQARARELQILLGGSEHGNV</sequence>
<dbReference type="RefSeq" id="WP_249320128.1">
    <property type="nucleotide sequence ID" value="NZ_JACRSN010000019.1"/>
</dbReference>
<dbReference type="AlphaFoldDB" id="A0A926HSR2"/>